<evidence type="ECO:0000256" key="1">
    <source>
        <dbReference type="SAM" id="SignalP"/>
    </source>
</evidence>
<sequence length="111" mass="12460">MKSKTLHKSQLLLLLMVMLLLALLSSARCQPLSPPESSEPLRQRPFIFIKNNASPEDAKNYQITIEKDAQPGEPCLTISWKTNPDGSGPADPQIYMAQSYFKFVRDVQPKA</sequence>
<dbReference type="EMBL" id="JAJJHW010002585">
    <property type="protein sequence ID" value="KAH8370999.1"/>
    <property type="molecule type" value="Genomic_DNA"/>
</dbReference>
<name>A0AAD4PKF4_9MUSC</name>
<organism evidence="2 3">
    <name type="scientific">Drosophila rubida</name>
    <dbReference type="NCBI Taxonomy" id="30044"/>
    <lineage>
        <taxon>Eukaryota</taxon>
        <taxon>Metazoa</taxon>
        <taxon>Ecdysozoa</taxon>
        <taxon>Arthropoda</taxon>
        <taxon>Hexapoda</taxon>
        <taxon>Insecta</taxon>
        <taxon>Pterygota</taxon>
        <taxon>Neoptera</taxon>
        <taxon>Endopterygota</taxon>
        <taxon>Diptera</taxon>
        <taxon>Brachycera</taxon>
        <taxon>Muscomorpha</taxon>
        <taxon>Ephydroidea</taxon>
        <taxon>Drosophilidae</taxon>
        <taxon>Drosophila</taxon>
    </lineage>
</organism>
<evidence type="ECO:0000313" key="2">
    <source>
        <dbReference type="EMBL" id="KAH8370999.1"/>
    </source>
</evidence>
<reference evidence="2" key="1">
    <citation type="journal article" date="2021" name="Mol. Ecol. Resour.">
        <title>Phylogenomic analyses of the genus Drosophila reveals genomic signals of climate adaptation.</title>
        <authorList>
            <person name="Li F."/>
            <person name="Rane R.V."/>
            <person name="Luria V."/>
            <person name="Xiong Z."/>
            <person name="Chen J."/>
            <person name="Li Z."/>
            <person name="Catullo R.A."/>
            <person name="Griffin P.C."/>
            <person name="Schiffer M."/>
            <person name="Pearce S."/>
            <person name="Lee S.F."/>
            <person name="McElroy K."/>
            <person name="Stocker A."/>
            <person name="Shirriffs J."/>
            <person name="Cockerell F."/>
            <person name="Coppin C."/>
            <person name="Sgro C.M."/>
            <person name="Karger A."/>
            <person name="Cain J.W."/>
            <person name="Weber J.A."/>
            <person name="Santpere G."/>
            <person name="Kirschner M.W."/>
            <person name="Hoffmann A.A."/>
            <person name="Oakeshott J.G."/>
            <person name="Zhang G."/>
        </authorList>
    </citation>
    <scope>NUCLEOTIDE SEQUENCE</scope>
    <source>
        <strain evidence="2">BGI-SZ-2011g</strain>
    </source>
</reference>
<dbReference type="AlphaFoldDB" id="A0AAD4PKF4"/>
<accession>A0AAD4PKF4</accession>
<dbReference type="Proteomes" id="UP001200034">
    <property type="component" value="Unassembled WGS sequence"/>
</dbReference>
<proteinExistence type="predicted"/>
<feature type="signal peptide" evidence="1">
    <location>
        <begin position="1"/>
        <end position="29"/>
    </location>
</feature>
<keyword evidence="3" id="KW-1185">Reference proteome</keyword>
<evidence type="ECO:0000313" key="3">
    <source>
        <dbReference type="Proteomes" id="UP001200034"/>
    </source>
</evidence>
<feature type="chain" id="PRO_5042273541" evidence="1">
    <location>
        <begin position="30"/>
        <end position="111"/>
    </location>
</feature>
<keyword evidence="1" id="KW-0732">Signal</keyword>
<comment type="caution">
    <text evidence="2">The sequence shown here is derived from an EMBL/GenBank/DDBJ whole genome shotgun (WGS) entry which is preliminary data.</text>
</comment>
<protein>
    <submittedName>
        <fullName evidence="2">Uncharacterized protein</fullName>
    </submittedName>
</protein>
<gene>
    <name evidence="2" type="ORF">KR093_005890</name>
</gene>